<comment type="caution">
    <text evidence="2">The sequence shown here is derived from an EMBL/GenBank/DDBJ whole genome shotgun (WGS) entry which is preliminary data.</text>
</comment>
<dbReference type="AlphaFoldDB" id="A0A4U1BZT5"/>
<organism evidence="2 3">
    <name type="scientific">Pedobacter cryotolerans</name>
    <dbReference type="NCBI Taxonomy" id="2571270"/>
    <lineage>
        <taxon>Bacteria</taxon>
        <taxon>Pseudomonadati</taxon>
        <taxon>Bacteroidota</taxon>
        <taxon>Sphingobacteriia</taxon>
        <taxon>Sphingobacteriales</taxon>
        <taxon>Sphingobacteriaceae</taxon>
        <taxon>Pedobacter</taxon>
    </lineage>
</organism>
<keyword evidence="3" id="KW-1185">Reference proteome</keyword>
<gene>
    <name evidence="2" type="ORF">FA045_15510</name>
</gene>
<protein>
    <submittedName>
        <fullName evidence="2">Beta-glucosidase</fullName>
    </submittedName>
</protein>
<dbReference type="Pfam" id="PF10091">
    <property type="entry name" value="Glycoamylase"/>
    <property type="match status" value="1"/>
</dbReference>
<proteinExistence type="predicted"/>
<dbReference type="InterPro" id="IPR016883">
    <property type="entry name" value="UCP028431"/>
</dbReference>
<dbReference type="PIRSF" id="PIRSF028431">
    <property type="entry name" value="UCP028431"/>
    <property type="match status" value="1"/>
</dbReference>
<sequence>MKFLYTISLFVILSSCGTQQKTNVASQKKLTDDQLLTLVQKQTYKYFYEGAEPISGLSRERYHSDNIYPSNDKDIIATGASGFGIMGTIVAIERKFITKKQGYDHLKKGLDFLAKADRFHGVWAHWMHPSGKAKAFGKNDDAGDLVETSFLAQALVCVRQYYANGNAEEKELARKADELWKGIEWNFFRQNNQNVLYWHWSPNTGWKMNFAITGYNECLITYVMAACSPTHGVPAAVYHQGWAKSGAINTSFSMYGHPVKLKHNVVGQNVGPLFWAHYSYLGLNPKGLKDKYADYWEENKSHTLINYDYAIANPKGFKGYGANSWGLTASYSVKGYAAHMPSEGEDKGVISPTAALSSYPYAPKESMQMIRHLYENMGDKVWGEFGFYDAYSETANWYPKRYIGIDQGPIVVMIENGRTGLLWNLFMSAPEIKTGLKKLGFESPKI</sequence>
<dbReference type="Proteomes" id="UP000310477">
    <property type="component" value="Unassembled WGS sequence"/>
</dbReference>
<dbReference type="PROSITE" id="PS51257">
    <property type="entry name" value="PROKAR_LIPOPROTEIN"/>
    <property type="match status" value="1"/>
</dbReference>
<dbReference type="Gene3D" id="1.50.10.140">
    <property type="match status" value="1"/>
</dbReference>
<accession>A0A4U1BZT5</accession>
<feature type="domain" description="Glycoamylase-like" evidence="1">
    <location>
        <begin position="209"/>
        <end position="429"/>
    </location>
</feature>
<evidence type="ECO:0000259" key="1">
    <source>
        <dbReference type="Pfam" id="PF10091"/>
    </source>
</evidence>
<name>A0A4U1BZT5_9SPHI</name>
<dbReference type="OrthoDB" id="5937621at2"/>
<reference evidence="2 3" key="1">
    <citation type="submission" date="2019-04" db="EMBL/GenBank/DDBJ databases">
        <title>Pedobacter sp. AR-2-6 sp. nov., isolated from Arctic soil.</title>
        <authorList>
            <person name="Dahal R.H."/>
            <person name="Kim D.-U."/>
        </authorList>
    </citation>
    <scope>NUCLEOTIDE SEQUENCE [LARGE SCALE GENOMIC DNA]</scope>
    <source>
        <strain evidence="2 3">AR-2-6</strain>
    </source>
</reference>
<dbReference type="EMBL" id="SWBO01000010">
    <property type="protein sequence ID" value="TKB98066.1"/>
    <property type="molecule type" value="Genomic_DNA"/>
</dbReference>
<dbReference type="RefSeq" id="WP_136877989.1">
    <property type="nucleotide sequence ID" value="NZ_SWBO01000010.1"/>
</dbReference>
<dbReference type="InterPro" id="IPR019282">
    <property type="entry name" value="Glycoamylase-like_cons_dom"/>
</dbReference>
<evidence type="ECO:0000313" key="2">
    <source>
        <dbReference type="EMBL" id="TKB98066.1"/>
    </source>
</evidence>
<evidence type="ECO:0000313" key="3">
    <source>
        <dbReference type="Proteomes" id="UP000310477"/>
    </source>
</evidence>